<evidence type="ECO:0000256" key="3">
    <source>
        <dbReference type="ARBA" id="ARBA00013017"/>
    </source>
</evidence>
<evidence type="ECO:0000313" key="14">
    <source>
        <dbReference type="EMBL" id="MDO7908238.1"/>
    </source>
</evidence>
<gene>
    <name evidence="14" type="primary">bcp</name>
    <name evidence="14" type="ORF">Q5741_17695</name>
</gene>
<evidence type="ECO:0000256" key="5">
    <source>
        <dbReference type="ARBA" id="ARBA00022862"/>
    </source>
</evidence>
<keyword evidence="6 14" id="KW-0560">Oxidoreductase</keyword>
<evidence type="ECO:0000256" key="10">
    <source>
        <dbReference type="ARBA" id="ARBA00038489"/>
    </source>
</evidence>
<dbReference type="EMBL" id="JAUQTB010000014">
    <property type="protein sequence ID" value="MDO7908238.1"/>
    <property type="molecule type" value="Genomic_DNA"/>
</dbReference>
<keyword evidence="8" id="KW-0676">Redox-active center</keyword>
<evidence type="ECO:0000256" key="12">
    <source>
        <dbReference type="ARBA" id="ARBA00049091"/>
    </source>
</evidence>
<comment type="caution">
    <text evidence="14">The sequence shown here is derived from an EMBL/GenBank/DDBJ whole genome shotgun (WGS) entry which is preliminary data.</text>
</comment>
<dbReference type="GO" id="GO:0140824">
    <property type="term" value="F:thioredoxin-dependent peroxiredoxin activity"/>
    <property type="evidence" value="ECO:0007669"/>
    <property type="project" value="UniProtKB-EC"/>
</dbReference>
<evidence type="ECO:0000256" key="2">
    <source>
        <dbReference type="ARBA" id="ARBA00011245"/>
    </source>
</evidence>
<name>A0ABT9CG28_9BACL</name>
<proteinExistence type="inferred from homology"/>
<dbReference type="SUPFAM" id="SSF52833">
    <property type="entry name" value="Thioredoxin-like"/>
    <property type="match status" value="1"/>
</dbReference>
<accession>A0ABT9CG28</accession>
<comment type="similarity">
    <text evidence="10">Belongs to the peroxiredoxin family. BCP/PrxQ subfamily.</text>
</comment>
<evidence type="ECO:0000313" key="15">
    <source>
        <dbReference type="Proteomes" id="UP001240171"/>
    </source>
</evidence>
<comment type="catalytic activity">
    <reaction evidence="12">
        <text>a hydroperoxide + [thioredoxin]-dithiol = an alcohol + [thioredoxin]-disulfide + H2O</text>
        <dbReference type="Rhea" id="RHEA:62620"/>
        <dbReference type="Rhea" id="RHEA-COMP:10698"/>
        <dbReference type="Rhea" id="RHEA-COMP:10700"/>
        <dbReference type="ChEBI" id="CHEBI:15377"/>
        <dbReference type="ChEBI" id="CHEBI:29950"/>
        <dbReference type="ChEBI" id="CHEBI:30879"/>
        <dbReference type="ChEBI" id="CHEBI:35924"/>
        <dbReference type="ChEBI" id="CHEBI:50058"/>
        <dbReference type="EC" id="1.11.1.24"/>
    </reaction>
</comment>
<dbReference type="PANTHER" id="PTHR42801:SF4">
    <property type="entry name" value="AHPC_TSA FAMILY PROTEIN"/>
    <property type="match status" value="1"/>
</dbReference>
<dbReference type="PIRSF" id="PIRSF000239">
    <property type="entry name" value="AHPC"/>
    <property type="match status" value="1"/>
</dbReference>
<dbReference type="NCBIfam" id="NF006960">
    <property type="entry name" value="PRK09437.1"/>
    <property type="match status" value="1"/>
</dbReference>
<protein>
    <recommendedName>
        <fullName evidence="3">thioredoxin-dependent peroxiredoxin</fullName>
        <ecNumber evidence="3">1.11.1.24</ecNumber>
    </recommendedName>
    <alternativeName>
        <fullName evidence="11">Bacterioferritin comigratory protein</fullName>
    </alternativeName>
    <alternativeName>
        <fullName evidence="9">Thioredoxin peroxidase</fullName>
    </alternativeName>
</protein>
<dbReference type="Pfam" id="PF00578">
    <property type="entry name" value="AhpC-TSA"/>
    <property type="match status" value="1"/>
</dbReference>
<evidence type="ECO:0000256" key="1">
    <source>
        <dbReference type="ARBA" id="ARBA00003330"/>
    </source>
</evidence>
<keyword evidence="4 14" id="KW-0575">Peroxidase</keyword>
<evidence type="ECO:0000256" key="8">
    <source>
        <dbReference type="ARBA" id="ARBA00023284"/>
    </source>
</evidence>
<evidence type="ECO:0000256" key="4">
    <source>
        <dbReference type="ARBA" id="ARBA00022559"/>
    </source>
</evidence>
<evidence type="ECO:0000256" key="7">
    <source>
        <dbReference type="ARBA" id="ARBA00023157"/>
    </source>
</evidence>
<dbReference type="Gene3D" id="3.40.30.10">
    <property type="entry name" value="Glutaredoxin"/>
    <property type="match status" value="1"/>
</dbReference>
<comment type="subunit">
    <text evidence="2">Monomer.</text>
</comment>
<dbReference type="CDD" id="cd03017">
    <property type="entry name" value="PRX_BCP"/>
    <property type="match status" value="1"/>
</dbReference>
<evidence type="ECO:0000259" key="13">
    <source>
        <dbReference type="PROSITE" id="PS51352"/>
    </source>
</evidence>
<organism evidence="14 15">
    <name type="scientific">Paenibacillus lacisoli</name>
    <dbReference type="NCBI Taxonomy" id="3064525"/>
    <lineage>
        <taxon>Bacteria</taxon>
        <taxon>Bacillati</taxon>
        <taxon>Bacillota</taxon>
        <taxon>Bacilli</taxon>
        <taxon>Bacillales</taxon>
        <taxon>Paenibacillaceae</taxon>
        <taxon>Paenibacillus</taxon>
    </lineage>
</organism>
<evidence type="ECO:0000256" key="11">
    <source>
        <dbReference type="ARBA" id="ARBA00041373"/>
    </source>
</evidence>
<dbReference type="PROSITE" id="PS51352">
    <property type="entry name" value="THIOREDOXIN_2"/>
    <property type="match status" value="1"/>
</dbReference>
<evidence type="ECO:0000256" key="6">
    <source>
        <dbReference type="ARBA" id="ARBA00023002"/>
    </source>
</evidence>
<feature type="domain" description="Thioredoxin" evidence="13">
    <location>
        <begin position="3"/>
        <end position="156"/>
    </location>
</feature>
<dbReference type="InterPro" id="IPR000866">
    <property type="entry name" value="AhpC/TSA"/>
</dbReference>
<evidence type="ECO:0000256" key="9">
    <source>
        <dbReference type="ARBA" id="ARBA00032824"/>
    </source>
</evidence>
<dbReference type="InterPro" id="IPR013766">
    <property type="entry name" value="Thioredoxin_domain"/>
</dbReference>
<dbReference type="RefSeq" id="WP_305025462.1">
    <property type="nucleotide sequence ID" value="NZ_JAUQTB010000014.1"/>
</dbReference>
<dbReference type="InterPro" id="IPR036249">
    <property type="entry name" value="Thioredoxin-like_sf"/>
</dbReference>
<reference evidence="14 15" key="1">
    <citation type="submission" date="2023-07" db="EMBL/GenBank/DDBJ databases">
        <title>Paenibacillus sp. JX-17 nov. isolated from soil.</title>
        <authorList>
            <person name="Wan Y."/>
            <person name="Liu B."/>
        </authorList>
    </citation>
    <scope>NUCLEOTIDE SEQUENCE [LARGE SCALE GENOMIC DNA]</scope>
    <source>
        <strain evidence="14 15">JX-17</strain>
    </source>
</reference>
<keyword evidence="5" id="KW-0049">Antioxidant</keyword>
<comment type="function">
    <text evidence="1">Thiol-specific peroxidase that catalyzes the reduction of hydrogen peroxide and organic hydroperoxides to water and alcohols, respectively. Plays a role in cell protection against oxidative stress by detoxifying peroxides and as sensor of hydrogen peroxide-mediated signaling events.</text>
</comment>
<keyword evidence="7" id="KW-1015">Disulfide bond</keyword>
<keyword evidence="15" id="KW-1185">Reference proteome</keyword>
<dbReference type="InterPro" id="IPR024706">
    <property type="entry name" value="Peroxiredoxin_AhpC-typ"/>
</dbReference>
<sequence>MVLTLGQLAPDFTLPSSSGDDVQLSQYRGKKILLYFYPKDLTSTCSTQACDFRDRELEFRDLNTVILGVSPDPVSRHHKFIEKYGLPFDLLSDEDHRVSETYGVWQQKQMYGKTYMGIVRSTFLIDEEGKLIREWRGVRVKGHIEEALATVQQLEQAAE</sequence>
<dbReference type="PANTHER" id="PTHR42801">
    <property type="entry name" value="THIOREDOXIN-DEPENDENT PEROXIDE REDUCTASE"/>
    <property type="match status" value="1"/>
</dbReference>
<dbReference type="Proteomes" id="UP001240171">
    <property type="component" value="Unassembled WGS sequence"/>
</dbReference>
<dbReference type="EC" id="1.11.1.24" evidence="3"/>
<dbReference type="InterPro" id="IPR050924">
    <property type="entry name" value="Peroxiredoxin_BCP/PrxQ"/>
</dbReference>